<reference evidence="3" key="1">
    <citation type="journal article" date="2019" name="Int. J. Syst. Evol. Microbiol.">
        <title>The Global Catalogue of Microorganisms (GCM) 10K type strain sequencing project: providing services to taxonomists for standard genome sequencing and annotation.</title>
        <authorList>
            <consortium name="The Broad Institute Genomics Platform"/>
            <consortium name="The Broad Institute Genome Sequencing Center for Infectious Disease"/>
            <person name="Wu L."/>
            <person name="Ma J."/>
        </authorList>
    </citation>
    <scope>NUCLEOTIDE SEQUENCE [LARGE SCALE GENOMIC DNA]</scope>
    <source>
        <strain evidence="3">NBRC 110140</strain>
    </source>
</reference>
<feature type="transmembrane region" description="Helical" evidence="1">
    <location>
        <begin position="59"/>
        <end position="82"/>
    </location>
</feature>
<keyword evidence="1" id="KW-1133">Transmembrane helix</keyword>
<evidence type="ECO:0000313" key="2">
    <source>
        <dbReference type="EMBL" id="GLQ35070.1"/>
    </source>
</evidence>
<accession>A0ABQ5VUR3</accession>
<comment type="caution">
    <text evidence="2">The sequence shown here is derived from an EMBL/GenBank/DDBJ whole genome shotgun (WGS) entry which is preliminary data.</text>
</comment>
<keyword evidence="1" id="KW-0472">Membrane</keyword>
<dbReference type="Proteomes" id="UP001156694">
    <property type="component" value="Unassembled WGS sequence"/>
</dbReference>
<gene>
    <name evidence="2" type="ORF">GCM10007939_13530</name>
</gene>
<keyword evidence="3" id="KW-1185">Reference proteome</keyword>
<sequence>MSVLRVIYLVLALCGAGMSVYFGDAPILGGALARVEIFAGITLCIWIIAEVYVRHDYWLAPLCIFATFGIGVGCGLPLYLFFRSRSFR</sequence>
<protein>
    <recommendedName>
        <fullName evidence="4">DUF2834 domain-containing protein</fullName>
    </recommendedName>
</protein>
<organism evidence="2 3">
    <name type="scientific">Amylibacter marinus</name>
    <dbReference type="NCBI Taxonomy" id="1475483"/>
    <lineage>
        <taxon>Bacteria</taxon>
        <taxon>Pseudomonadati</taxon>
        <taxon>Pseudomonadota</taxon>
        <taxon>Alphaproteobacteria</taxon>
        <taxon>Rhodobacterales</taxon>
        <taxon>Paracoccaceae</taxon>
        <taxon>Amylibacter</taxon>
    </lineage>
</organism>
<dbReference type="InterPro" id="IPR021362">
    <property type="entry name" value="DUF2834"/>
</dbReference>
<dbReference type="RefSeq" id="WP_284377153.1">
    <property type="nucleotide sequence ID" value="NZ_BSNN01000002.1"/>
</dbReference>
<evidence type="ECO:0008006" key="4">
    <source>
        <dbReference type="Google" id="ProtNLM"/>
    </source>
</evidence>
<evidence type="ECO:0000256" key="1">
    <source>
        <dbReference type="SAM" id="Phobius"/>
    </source>
</evidence>
<evidence type="ECO:0000313" key="3">
    <source>
        <dbReference type="Proteomes" id="UP001156694"/>
    </source>
</evidence>
<proteinExistence type="predicted"/>
<keyword evidence="1" id="KW-0812">Transmembrane</keyword>
<feature type="transmembrane region" description="Helical" evidence="1">
    <location>
        <begin position="35"/>
        <end position="53"/>
    </location>
</feature>
<name>A0ABQ5VUR3_9RHOB</name>
<dbReference type="EMBL" id="BSNN01000002">
    <property type="protein sequence ID" value="GLQ35070.1"/>
    <property type="molecule type" value="Genomic_DNA"/>
</dbReference>
<feature type="transmembrane region" description="Helical" evidence="1">
    <location>
        <begin position="6"/>
        <end position="23"/>
    </location>
</feature>
<dbReference type="Pfam" id="PF11196">
    <property type="entry name" value="DUF2834"/>
    <property type="match status" value="1"/>
</dbReference>